<evidence type="ECO:0000256" key="2">
    <source>
        <dbReference type="ARBA" id="ARBA00023002"/>
    </source>
</evidence>
<feature type="domain" description="FAD/NAD(P)-binding" evidence="4">
    <location>
        <begin position="17"/>
        <end position="353"/>
    </location>
</feature>
<keyword evidence="6" id="KW-1185">Reference proteome</keyword>
<dbReference type="PANTHER" id="PTHR48105">
    <property type="entry name" value="THIOREDOXIN REDUCTASE 1-RELATED-RELATED"/>
    <property type="match status" value="1"/>
</dbReference>
<keyword evidence="2" id="KW-0560">Oxidoreductase</keyword>
<organism evidence="5 6">
    <name type="scientific">Sphaerisporangium aureirubrum</name>
    <dbReference type="NCBI Taxonomy" id="1544736"/>
    <lineage>
        <taxon>Bacteria</taxon>
        <taxon>Bacillati</taxon>
        <taxon>Actinomycetota</taxon>
        <taxon>Actinomycetes</taxon>
        <taxon>Streptosporangiales</taxon>
        <taxon>Streptosporangiaceae</taxon>
        <taxon>Sphaerisporangium</taxon>
    </lineage>
</organism>
<evidence type="ECO:0000256" key="1">
    <source>
        <dbReference type="ARBA" id="ARBA00022630"/>
    </source>
</evidence>
<accession>A0ABW1NQJ4</accession>
<dbReference type="Proteomes" id="UP001596137">
    <property type="component" value="Unassembled WGS sequence"/>
</dbReference>
<protein>
    <submittedName>
        <fullName evidence="5">NAD(P)/FAD-dependent oxidoreductase</fullName>
    </submittedName>
</protein>
<name>A0ABW1NQJ4_9ACTN</name>
<evidence type="ECO:0000313" key="6">
    <source>
        <dbReference type="Proteomes" id="UP001596137"/>
    </source>
</evidence>
<dbReference type="Gene3D" id="3.50.50.60">
    <property type="entry name" value="FAD/NAD(P)-binding domain"/>
    <property type="match status" value="3"/>
</dbReference>
<dbReference type="SUPFAM" id="SSF51905">
    <property type="entry name" value="FAD/NAD(P)-binding domain"/>
    <property type="match status" value="1"/>
</dbReference>
<evidence type="ECO:0000256" key="3">
    <source>
        <dbReference type="ARBA" id="ARBA00048132"/>
    </source>
</evidence>
<dbReference type="RefSeq" id="WP_380759987.1">
    <property type="nucleotide sequence ID" value="NZ_JBHSRF010000066.1"/>
</dbReference>
<evidence type="ECO:0000313" key="5">
    <source>
        <dbReference type="EMBL" id="MFC6085639.1"/>
    </source>
</evidence>
<dbReference type="Pfam" id="PF07992">
    <property type="entry name" value="Pyr_redox_2"/>
    <property type="match status" value="1"/>
</dbReference>
<dbReference type="InterPro" id="IPR023753">
    <property type="entry name" value="FAD/NAD-binding_dom"/>
</dbReference>
<sequence length="383" mass="39878">MTKTEEQTGPRPGRQRYDVVVIGGGAAGLSGALTLSRARRSVLVIDAGHPRNAPATHVHTYLTREGTPPGELLAIGRAEVTGYGGEIVTATAGAIRRRPDGDFDVTLEKIATVDDRGAPPTGTTAGNDAVREARTAPDDGAALLDGAAVSNGKPTSDGARTVVARRLLVATGLVDELPGISGLAERWGRDVLHCPYCHGWEVRDQAIGVVGTGPMSVHQALLWRQWSADVTYFTHTAPEPGPDEREQLAARGIPVVESRVAAVEVTGDRLTGVRLDDGRTIPRQALVVATRLTARADVLTTLGLTPADRLLGDHVIGTHIPADPTGATTVPGVWVAGNLADPLEQVIGAAWSGVRAAAAINSALITADTHHAVTTHRATASTP</sequence>
<proteinExistence type="predicted"/>
<dbReference type="InterPro" id="IPR036188">
    <property type="entry name" value="FAD/NAD-bd_sf"/>
</dbReference>
<dbReference type="PRINTS" id="PR00368">
    <property type="entry name" value="FADPNR"/>
</dbReference>
<dbReference type="InterPro" id="IPR050097">
    <property type="entry name" value="Ferredoxin-NADP_redctase_2"/>
</dbReference>
<dbReference type="PRINTS" id="PR00411">
    <property type="entry name" value="PNDRDTASEI"/>
</dbReference>
<keyword evidence="1" id="KW-0285">Flavoprotein</keyword>
<comment type="caution">
    <text evidence="5">The sequence shown here is derived from an EMBL/GenBank/DDBJ whole genome shotgun (WGS) entry which is preliminary data.</text>
</comment>
<reference evidence="6" key="1">
    <citation type="journal article" date="2019" name="Int. J. Syst. Evol. Microbiol.">
        <title>The Global Catalogue of Microorganisms (GCM) 10K type strain sequencing project: providing services to taxonomists for standard genome sequencing and annotation.</title>
        <authorList>
            <consortium name="The Broad Institute Genomics Platform"/>
            <consortium name="The Broad Institute Genome Sequencing Center for Infectious Disease"/>
            <person name="Wu L."/>
            <person name="Ma J."/>
        </authorList>
    </citation>
    <scope>NUCLEOTIDE SEQUENCE [LARGE SCALE GENOMIC DNA]</scope>
    <source>
        <strain evidence="6">JCM 30346</strain>
    </source>
</reference>
<evidence type="ECO:0000259" key="4">
    <source>
        <dbReference type="Pfam" id="PF07992"/>
    </source>
</evidence>
<gene>
    <name evidence="5" type="ORF">ACFP1K_31050</name>
</gene>
<dbReference type="EMBL" id="JBHSRF010000066">
    <property type="protein sequence ID" value="MFC6085639.1"/>
    <property type="molecule type" value="Genomic_DNA"/>
</dbReference>
<comment type="catalytic activity">
    <reaction evidence="3">
        <text>[thioredoxin]-dithiol + NADP(+) = [thioredoxin]-disulfide + NADPH + H(+)</text>
        <dbReference type="Rhea" id="RHEA:20345"/>
        <dbReference type="Rhea" id="RHEA-COMP:10698"/>
        <dbReference type="Rhea" id="RHEA-COMP:10700"/>
        <dbReference type="ChEBI" id="CHEBI:15378"/>
        <dbReference type="ChEBI" id="CHEBI:29950"/>
        <dbReference type="ChEBI" id="CHEBI:50058"/>
        <dbReference type="ChEBI" id="CHEBI:57783"/>
        <dbReference type="ChEBI" id="CHEBI:58349"/>
        <dbReference type="EC" id="1.8.1.9"/>
    </reaction>
</comment>